<dbReference type="EMBL" id="BLSB01000076">
    <property type="protein sequence ID" value="GFP35290.1"/>
    <property type="molecule type" value="Genomic_DNA"/>
</dbReference>
<dbReference type="Proteomes" id="UP000588083">
    <property type="component" value="Unassembled WGS sequence"/>
</dbReference>
<evidence type="ECO:0000313" key="5">
    <source>
        <dbReference type="EMBL" id="GFP35290.1"/>
    </source>
</evidence>
<dbReference type="EMBL" id="BLRZ01000028">
    <property type="protein sequence ID" value="GFP29864.1"/>
    <property type="molecule type" value="Genomic_DNA"/>
</dbReference>
<dbReference type="InterPro" id="IPR007546">
    <property type="entry name" value="DUF503"/>
</dbReference>
<dbReference type="AlphaFoldDB" id="A0A6V8NXV6"/>
<evidence type="ECO:0000313" key="9">
    <source>
        <dbReference type="Proteomes" id="UP000580051"/>
    </source>
</evidence>
<evidence type="ECO:0000313" key="8">
    <source>
        <dbReference type="Proteomes" id="UP000576480"/>
    </source>
</evidence>
<dbReference type="RefSeq" id="WP_176226198.1">
    <property type="nucleotide sequence ID" value="NZ_BLRU01000489.1"/>
</dbReference>
<evidence type="ECO:0000313" key="7">
    <source>
        <dbReference type="Proteomes" id="UP000574717"/>
    </source>
</evidence>
<evidence type="ECO:0008006" key="11">
    <source>
        <dbReference type="Google" id="ProtNLM"/>
    </source>
</evidence>
<organism evidence="3 6">
    <name type="scientific">Candidatus Hakubella thermalkaliphila</name>
    <dbReference type="NCBI Taxonomy" id="2754717"/>
    <lineage>
        <taxon>Bacteria</taxon>
        <taxon>Bacillati</taxon>
        <taxon>Actinomycetota</taxon>
        <taxon>Actinomycetota incertae sedis</taxon>
        <taxon>Candidatus Hakubellales</taxon>
        <taxon>Candidatus Hakubellaceae</taxon>
        <taxon>Candidatus Hakubella</taxon>
    </lineage>
</organism>
<dbReference type="Proteomes" id="UP000543224">
    <property type="component" value="Unassembled WGS sequence"/>
</dbReference>
<dbReference type="Proteomes" id="UP000580051">
    <property type="component" value="Unassembled WGS sequence"/>
</dbReference>
<sequence>MVAVVADVEILLPYSKSLKDKRMIIKSLIDRIGNKGCASISEVDYKDLWQRSRLGIACVSPDSSSANQSIQRIKNKILSKDDVVLLKFEVNFFSL</sequence>
<keyword evidence="10" id="KW-1185">Reference proteome</keyword>
<evidence type="ECO:0000313" key="10">
    <source>
        <dbReference type="Proteomes" id="UP000588083"/>
    </source>
</evidence>
<dbReference type="EMBL" id="BLRU01000489">
    <property type="protein sequence ID" value="GFP20524.1"/>
    <property type="molecule type" value="Genomic_DNA"/>
</dbReference>
<proteinExistence type="predicted"/>
<name>A0A6V8NXV6_9ACTN</name>
<dbReference type="Gene3D" id="3.30.70.1120">
    <property type="entry name" value="TT1725-like"/>
    <property type="match status" value="1"/>
</dbReference>
<gene>
    <name evidence="1" type="ORF">HKBW3S03_02027</name>
    <name evidence="2" type="ORF">HKBW3S06_00283</name>
    <name evidence="3" type="ORF">HKBW3S25_00281</name>
    <name evidence="4" type="ORF">HKBW3S34_00784</name>
    <name evidence="5" type="ORF">HKBW3S43_01082</name>
</gene>
<comment type="caution">
    <text evidence="3">The sequence shown here is derived from an EMBL/GenBank/DDBJ whole genome shotgun (WGS) entry which is preliminary data.</text>
</comment>
<evidence type="ECO:0000313" key="2">
    <source>
        <dbReference type="EMBL" id="GFP21057.1"/>
    </source>
</evidence>
<dbReference type="Pfam" id="PF04456">
    <property type="entry name" value="DUF503"/>
    <property type="match status" value="1"/>
</dbReference>
<dbReference type="InterPro" id="IPR036746">
    <property type="entry name" value="TT1725-like_sf"/>
</dbReference>
<protein>
    <recommendedName>
        <fullName evidence="11">DUF503 domain-containing protein</fullName>
    </recommendedName>
</protein>
<dbReference type="EMBL" id="BLRV01000015">
    <property type="protein sequence ID" value="GFP21057.1"/>
    <property type="molecule type" value="Genomic_DNA"/>
</dbReference>
<dbReference type="EMBL" id="BLRX01000018">
    <property type="protein sequence ID" value="GFP24843.1"/>
    <property type="molecule type" value="Genomic_DNA"/>
</dbReference>
<dbReference type="Proteomes" id="UP000576480">
    <property type="component" value="Unassembled WGS sequence"/>
</dbReference>
<dbReference type="PANTHER" id="PTHR36441:SF1">
    <property type="entry name" value="DUF503 DOMAIN-CONTAINING PROTEIN"/>
    <property type="match status" value="1"/>
</dbReference>
<evidence type="ECO:0000313" key="6">
    <source>
        <dbReference type="Proteomes" id="UP000543224"/>
    </source>
</evidence>
<accession>A0A6V8NXV6</accession>
<dbReference type="Proteomes" id="UP000574717">
    <property type="component" value="Unassembled WGS sequence"/>
</dbReference>
<reference evidence="6 7" key="1">
    <citation type="journal article" date="2020" name="Front. Microbiol.">
        <title>Single-cell genomics of novel Actinobacteria with the Wood-Ljungdahl pathway discovered in a serpentinizing system.</title>
        <authorList>
            <person name="Merino N."/>
            <person name="Kawai M."/>
            <person name="Boyd E.S."/>
            <person name="Colman D.R."/>
            <person name="McGlynn S.E."/>
            <person name="Nealson K.H."/>
            <person name="Kurokawa K."/>
            <person name="Hongoh Y."/>
        </authorList>
    </citation>
    <scope>NUCLEOTIDE SEQUENCE [LARGE SCALE GENOMIC DNA]</scope>
    <source>
        <strain evidence="1 7">S03</strain>
        <strain evidence="2 9">S06</strain>
        <strain evidence="3 6">S25</strain>
        <strain evidence="4 10">S34</strain>
        <strain evidence="5 8">S43</strain>
    </source>
</reference>
<evidence type="ECO:0000313" key="1">
    <source>
        <dbReference type="EMBL" id="GFP20524.1"/>
    </source>
</evidence>
<evidence type="ECO:0000313" key="3">
    <source>
        <dbReference type="EMBL" id="GFP24843.1"/>
    </source>
</evidence>
<evidence type="ECO:0000313" key="4">
    <source>
        <dbReference type="EMBL" id="GFP29864.1"/>
    </source>
</evidence>
<dbReference type="PANTHER" id="PTHR36441">
    <property type="entry name" value="HYPOTHETICAL CYTOSOLIC PROTEIN"/>
    <property type="match status" value="1"/>
</dbReference>
<dbReference type="SUPFAM" id="SSF103007">
    <property type="entry name" value="Hypothetical protein TT1725"/>
    <property type="match status" value="1"/>
</dbReference>